<name>A0A2V3ILB9_9FLOR</name>
<dbReference type="AlphaFoldDB" id="A0A2V3ILB9"/>
<sequence>MQQPDELKLVPTNPPDPTQRQLLINGKKEERYGYTTPPPALSALVQNSKRTLLGCLSLDTMASSLLTAADTLYLALCAVTGTPLAGAVLVHEMNLSSVLDDCRVAVDAISDQANMALEYLVQVFSLLPYSLDGAVSLLPSVEQTAQELSTSCKSLSVKVETLINNLHEDSMSADGIISSDTKLIADIQHARIGLQNSLQAQEQVNSNLIGALSDLQSDFDSATQEEDTASKRALISAIVGAVAQVAGAGLGAFVTYETMGLNKLGSLDSKVKDQESGTPSKSTEGGEKEASSNKKAPEANKLHSESETSEGAKKLGAGSENEVDNAPVSTNKGTEKGKSDETTEPPVKDSEGKITDGSGEEKERGQETTDPKAATGATLSDADKKKLAIAVAKGGQAAAESIVKSTASMQTENMNAVQRAQALRVQILNCMYADEALKRGAMGQIASLQVLITASNDKEDRVKSTLAAIETAKWALNQASVALSRNEKFWSSMGTYCTQLSNNSLLTEVRNISDEQSVQDVCQSDSYVNSAIRYVAGWQALITVCSDYSEVLAESAKEVSENLLNTPTIQDAKKKIGPLKQEMETRAAQQEIDSNNFLTHISSLKFAAQLKMQSLLVHP</sequence>
<dbReference type="PANTHER" id="PTHR37508:SF1">
    <property type="entry name" value="TRANSMEMBRANE PROTEIN"/>
    <property type="match status" value="1"/>
</dbReference>
<accession>A0A2V3ILB9</accession>
<proteinExistence type="predicted"/>
<feature type="region of interest" description="Disordered" evidence="1">
    <location>
        <begin position="1"/>
        <end position="20"/>
    </location>
</feature>
<keyword evidence="3" id="KW-1185">Reference proteome</keyword>
<dbReference type="Proteomes" id="UP000247409">
    <property type="component" value="Unassembled WGS sequence"/>
</dbReference>
<dbReference type="EMBL" id="NBIV01000148">
    <property type="protein sequence ID" value="PXF42848.1"/>
    <property type="molecule type" value="Genomic_DNA"/>
</dbReference>
<dbReference type="PANTHER" id="PTHR37508">
    <property type="entry name" value="TRANSMEMBRANE PROTEIN"/>
    <property type="match status" value="1"/>
</dbReference>
<evidence type="ECO:0000256" key="1">
    <source>
        <dbReference type="SAM" id="MobiDB-lite"/>
    </source>
</evidence>
<feature type="region of interest" description="Disordered" evidence="1">
    <location>
        <begin position="269"/>
        <end position="379"/>
    </location>
</feature>
<organism evidence="2 3">
    <name type="scientific">Gracilariopsis chorda</name>
    <dbReference type="NCBI Taxonomy" id="448386"/>
    <lineage>
        <taxon>Eukaryota</taxon>
        <taxon>Rhodophyta</taxon>
        <taxon>Florideophyceae</taxon>
        <taxon>Rhodymeniophycidae</taxon>
        <taxon>Gracilariales</taxon>
        <taxon>Gracilariaceae</taxon>
        <taxon>Gracilariopsis</taxon>
    </lineage>
</organism>
<evidence type="ECO:0000313" key="3">
    <source>
        <dbReference type="Proteomes" id="UP000247409"/>
    </source>
</evidence>
<feature type="compositionally biased region" description="Basic and acidic residues" evidence="1">
    <location>
        <begin position="333"/>
        <end position="370"/>
    </location>
</feature>
<comment type="caution">
    <text evidence="2">The sequence shown here is derived from an EMBL/GenBank/DDBJ whole genome shotgun (WGS) entry which is preliminary data.</text>
</comment>
<reference evidence="2 3" key="1">
    <citation type="journal article" date="2018" name="Mol. Biol. Evol.">
        <title>Analysis of the draft genome of the red seaweed Gracilariopsis chorda provides insights into genome size evolution in Rhodophyta.</title>
        <authorList>
            <person name="Lee J."/>
            <person name="Yang E.C."/>
            <person name="Graf L."/>
            <person name="Yang J.H."/>
            <person name="Qiu H."/>
            <person name="Zel Zion U."/>
            <person name="Chan C.X."/>
            <person name="Stephens T.G."/>
            <person name="Weber A.P.M."/>
            <person name="Boo G.H."/>
            <person name="Boo S.M."/>
            <person name="Kim K.M."/>
            <person name="Shin Y."/>
            <person name="Jung M."/>
            <person name="Lee S.J."/>
            <person name="Yim H.S."/>
            <person name="Lee J.H."/>
            <person name="Bhattacharya D."/>
            <person name="Yoon H.S."/>
        </authorList>
    </citation>
    <scope>NUCLEOTIDE SEQUENCE [LARGE SCALE GENOMIC DNA]</scope>
    <source>
        <strain evidence="2 3">SKKU-2015</strain>
        <tissue evidence="2">Whole body</tissue>
    </source>
</reference>
<feature type="compositionally biased region" description="Basic and acidic residues" evidence="1">
    <location>
        <begin position="284"/>
        <end position="313"/>
    </location>
</feature>
<evidence type="ECO:0000313" key="2">
    <source>
        <dbReference type="EMBL" id="PXF42848.1"/>
    </source>
</evidence>
<gene>
    <name evidence="2" type="ORF">BWQ96_07442</name>
</gene>
<protein>
    <submittedName>
        <fullName evidence="2">Uncharacterized protein</fullName>
    </submittedName>
</protein>